<gene>
    <name evidence="1" type="ORF">N7494_010058</name>
</gene>
<accession>A0AAD6CTL9</accession>
<organism evidence="1 2">
    <name type="scientific">Penicillium frequentans</name>
    <dbReference type="NCBI Taxonomy" id="3151616"/>
    <lineage>
        <taxon>Eukaryota</taxon>
        <taxon>Fungi</taxon>
        <taxon>Dikarya</taxon>
        <taxon>Ascomycota</taxon>
        <taxon>Pezizomycotina</taxon>
        <taxon>Eurotiomycetes</taxon>
        <taxon>Eurotiomycetidae</taxon>
        <taxon>Eurotiales</taxon>
        <taxon>Aspergillaceae</taxon>
        <taxon>Penicillium</taxon>
    </lineage>
</organism>
<dbReference type="AlphaFoldDB" id="A0AAD6CTL9"/>
<protein>
    <recommendedName>
        <fullName evidence="3">F-box domain-containing protein</fullName>
    </recommendedName>
</protein>
<keyword evidence="2" id="KW-1185">Reference proteome</keyword>
<comment type="caution">
    <text evidence="1">The sequence shown here is derived from an EMBL/GenBank/DDBJ whole genome shotgun (WGS) entry which is preliminary data.</text>
</comment>
<proteinExistence type="predicted"/>
<reference evidence="1 2" key="1">
    <citation type="journal article" date="2023" name="IMA Fungus">
        <title>Comparative genomic study of the Penicillium genus elucidates a diverse pangenome and 15 lateral gene transfer events.</title>
        <authorList>
            <person name="Petersen C."/>
            <person name="Sorensen T."/>
            <person name="Nielsen M.R."/>
            <person name="Sondergaard T.E."/>
            <person name="Sorensen J.L."/>
            <person name="Fitzpatrick D.A."/>
            <person name="Frisvad J.C."/>
            <person name="Nielsen K.L."/>
        </authorList>
    </citation>
    <scope>NUCLEOTIDE SEQUENCE [LARGE SCALE GENOMIC DNA]</scope>
    <source>
        <strain evidence="1 2">IBT 35679</strain>
    </source>
</reference>
<evidence type="ECO:0008006" key="3">
    <source>
        <dbReference type="Google" id="ProtNLM"/>
    </source>
</evidence>
<sequence length="77" mass="9018">MALTALPLELFALICGHRERVDWFALRIPCRAAFSNTFEVFAKRYYTSLRLLLTTESLRRLERIAADDTLRPFVQEL</sequence>
<dbReference type="Proteomes" id="UP001220324">
    <property type="component" value="Unassembled WGS sequence"/>
</dbReference>
<evidence type="ECO:0000313" key="2">
    <source>
        <dbReference type="Proteomes" id="UP001220324"/>
    </source>
</evidence>
<evidence type="ECO:0000313" key="1">
    <source>
        <dbReference type="EMBL" id="KAJ5533506.1"/>
    </source>
</evidence>
<name>A0AAD6CTL9_9EURO</name>
<dbReference type="EMBL" id="JAQIZZ010000007">
    <property type="protein sequence ID" value="KAJ5533506.1"/>
    <property type="molecule type" value="Genomic_DNA"/>
</dbReference>